<dbReference type="AlphaFoldDB" id="A0A3S5C1Z7"/>
<comment type="caution">
    <text evidence="1">The sequence shown here is derived from an EMBL/GenBank/DDBJ whole genome shotgun (WGS) entry which is preliminary data.</text>
</comment>
<dbReference type="EMBL" id="CAAALY010110059">
    <property type="protein sequence ID" value="VEL30171.1"/>
    <property type="molecule type" value="Genomic_DNA"/>
</dbReference>
<sequence>MGMFLQKRGGEECYRRGQPVCLQHLVGARVTPLPFLCSRIILEQSEGTRWVLVCSSSQCDAMYREVNLAVLVLPWIDCQSVWVCDRAILY</sequence>
<name>A0A3S5C1Z7_9PLAT</name>
<accession>A0A3S5C1Z7</accession>
<keyword evidence="2" id="KW-1185">Reference proteome</keyword>
<gene>
    <name evidence="1" type="ORF">PXEA_LOCUS23611</name>
</gene>
<organism evidence="1 2">
    <name type="scientific">Protopolystoma xenopodis</name>
    <dbReference type="NCBI Taxonomy" id="117903"/>
    <lineage>
        <taxon>Eukaryota</taxon>
        <taxon>Metazoa</taxon>
        <taxon>Spiralia</taxon>
        <taxon>Lophotrochozoa</taxon>
        <taxon>Platyhelminthes</taxon>
        <taxon>Monogenea</taxon>
        <taxon>Polyopisthocotylea</taxon>
        <taxon>Polystomatidea</taxon>
        <taxon>Polystomatidae</taxon>
        <taxon>Protopolystoma</taxon>
    </lineage>
</organism>
<dbReference type="Proteomes" id="UP000784294">
    <property type="component" value="Unassembled WGS sequence"/>
</dbReference>
<reference evidence="1" key="1">
    <citation type="submission" date="2018-11" db="EMBL/GenBank/DDBJ databases">
        <authorList>
            <consortium name="Pathogen Informatics"/>
        </authorList>
    </citation>
    <scope>NUCLEOTIDE SEQUENCE</scope>
</reference>
<protein>
    <submittedName>
        <fullName evidence="1">Uncharacterized protein</fullName>
    </submittedName>
</protein>
<evidence type="ECO:0000313" key="2">
    <source>
        <dbReference type="Proteomes" id="UP000784294"/>
    </source>
</evidence>
<proteinExistence type="predicted"/>
<evidence type="ECO:0000313" key="1">
    <source>
        <dbReference type="EMBL" id="VEL30171.1"/>
    </source>
</evidence>